<dbReference type="InterPro" id="IPR036415">
    <property type="entry name" value="Lamin_tail_dom_sf"/>
</dbReference>
<dbReference type="HOGENOM" id="CLU_364801_0_0_10"/>
<dbReference type="InterPro" id="IPR038081">
    <property type="entry name" value="CalX-like_sf"/>
</dbReference>
<accession>J0P7R7</accession>
<dbReference type="PROSITE" id="PS51841">
    <property type="entry name" value="LTD"/>
    <property type="match status" value="2"/>
</dbReference>
<dbReference type="InterPro" id="IPR026444">
    <property type="entry name" value="Secre_tail"/>
</dbReference>
<organism evidence="3 4">
    <name type="scientific">Saprospira grandis DSM 2844</name>
    <dbReference type="NCBI Taxonomy" id="694433"/>
    <lineage>
        <taxon>Bacteria</taxon>
        <taxon>Pseudomonadati</taxon>
        <taxon>Bacteroidota</taxon>
        <taxon>Saprospiria</taxon>
        <taxon>Saprospirales</taxon>
        <taxon>Saprospiraceae</taxon>
        <taxon>Saprospira</taxon>
    </lineage>
</organism>
<feature type="chain" id="PRO_5003737521" evidence="1">
    <location>
        <begin position="21"/>
        <end position="766"/>
    </location>
</feature>
<proteinExistence type="predicted"/>
<gene>
    <name evidence="3" type="ORF">SapgrDRAFT_1872</name>
</gene>
<evidence type="ECO:0000256" key="1">
    <source>
        <dbReference type="SAM" id="SignalP"/>
    </source>
</evidence>
<dbReference type="SUPFAM" id="SSF74853">
    <property type="entry name" value="Lamin A/C globular tail domain"/>
    <property type="match status" value="2"/>
</dbReference>
<dbReference type="Gene3D" id="2.60.40.2030">
    <property type="match status" value="1"/>
</dbReference>
<feature type="signal peptide" evidence="1">
    <location>
        <begin position="1"/>
        <end position="20"/>
    </location>
</feature>
<evidence type="ECO:0000259" key="2">
    <source>
        <dbReference type="PROSITE" id="PS51841"/>
    </source>
</evidence>
<dbReference type="InterPro" id="IPR001322">
    <property type="entry name" value="Lamin_tail_dom"/>
</dbReference>
<name>J0P7R7_9BACT</name>
<feature type="domain" description="LTD" evidence="2">
    <location>
        <begin position="14"/>
        <end position="129"/>
    </location>
</feature>
<dbReference type="EMBL" id="JH719942">
    <property type="protein sequence ID" value="EJF53567.1"/>
    <property type="molecule type" value="Genomic_DNA"/>
</dbReference>
<keyword evidence="1" id="KW-0732">Signal</keyword>
<feature type="domain" description="LTD" evidence="2">
    <location>
        <begin position="303"/>
        <end position="418"/>
    </location>
</feature>
<dbReference type="AlphaFoldDB" id="J0P7R7"/>
<evidence type="ECO:0000313" key="3">
    <source>
        <dbReference type="EMBL" id="EJF53567.1"/>
    </source>
</evidence>
<dbReference type="SUPFAM" id="SSF141072">
    <property type="entry name" value="CalX-like"/>
    <property type="match status" value="1"/>
</dbReference>
<protein>
    <submittedName>
        <fullName evidence="3">Putative extracellular nuclease</fullName>
    </submittedName>
</protein>
<dbReference type="RefSeq" id="WP_002659248.1">
    <property type="nucleotide sequence ID" value="NZ_JH719942.1"/>
</dbReference>
<reference evidence="4" key="1">
    <citation type="journal article" date="2012" name="Stand. Genomic Sci.">
        <title>Permanent draft genome sequence of the gliding predator Saprospira grandis strain Sa g1 (= HR1).</title>
        <authorList>
            <person name="Mavromatis K."/>
            <person name="Chertkov O."/>
            <person name="Lapidus A."/>
            <person name="Nolan M."/>
            <person name="Lucas S."/>
            <person name="Tice H."/>
            <person name="Del Rio T.G."/>
            <person name="Cheng J.F."/>
            <person name="Han C."/>
            <person name="Tapia R."/>
            <person name="Bruce D."/>
            <person name="Goodwin L.A."/>
            <person name="Pitluck S."/>
            <person name="Huntemann M."/>
            <person name="Liolios K."/>
            <person name="Pagani I."/>
            <person name="Ivanova N."/>
            <person name="Mikhailova N."/>
            <person name="Pati A."/>
            <person name="Chen A."/>
            <person name="Palaniappan K."/>
            <person name="Land M."/>
            <person name="Brambilla E.M."/>
            <person name="Rohde M."/>
            <person name="Spring S."/>
            <person name="Goker M."/>
            <person name="Detter J.C."/>
            <person name="Bristow J."/>
            <person name="Eisen J.A."/>
            <person name="Markowitz V."/>
            <person name="Hugenholtz P."/>
            <person name="Kyrpides N.C."/>
            <person name="Klenk H.P."/>
            <person name="Woyke T."/>
        </authorList>
    </citation>
    <scope>NUCLEOTIDE SEQUENCE [LARGE SCALE GENOMIC DNA]</scope>
    <source>
        <strain evidence="4">DSM 2844</strain>
    </source>
</reference>
<dbReference type="NCBIfam" id="TIGR04183">
    <property type="entry name" value="Por_Secre_tail"/>
    <property type="match status" value="1"/>
</dbReference>
<dbReference type="Pfam" id="PF18962">
    <property type="entry name" value="Por_Secre_tail"/>
    <property type="match status" value="1"/>
</dbReference>
<dbReference type="Pfam" id="PF00932">
    <property type="entry name" value="LTD"/>
    <property type="match status" value="2"/>
</dbReference>
<sequence>MKKLSLAILAVFLTVAAAQAQIVINEIMYNPPESGADSTEFIELYNAGTAAVDIQGWHFTAGVADSVDVSTVIPAGGYFVWTVNAAAFQNTYGQAAGREWASGGLSNGGEAIVLVDGAGVLMDSVTYNDAGSWPTAADGPGHSLALCDATTDNADPANWTVDSTNTGLTVGGTALFASPGAVNTTNCVVNTTLTVGFVGTQTYVDENVGTVTIDLTIQNPNATATTVEVSIGASSTAIAADYTNFSSPTTVTFPANSTTNQSFTIDIVDDADQEVLETIIFELGNATNGAVIGTNNSYTVNINASDIAAVPVPDVVITEILYDQVGTDTIEFIELYNNGAATADLSGFYFDGVTYTVPNGTTLAAGAYWLITLDSVALQAVTGVTANQWTSGALSNAGEDIVFYTIAGDTVDIVNYNDNAPWPLRDDNVAIQLSDVNTDNNDAANWCYATNNAGTTGLGDILYATPGAANTACASPGVYVYSTIDQIDGLLLPGNVPAYEGDSVELRGLVYCADFRSSNGLDFALIETASTNGIRVYAPVDINNYTVNAGDSIRVFGRINNYNGLLQLLADSIDFVSAGNATLSPLEVTALSEATENKLIEINNLTLVDPAQWTTGTGFGFAVEATNGTDTFDLYIDNDVDLFTQPAPTGAFKVYGFGGQYDPSIPHDEGYQLLACNSSITPISSLNLSTQAPVRIYPNPAQDRLFVEAEAVDAIQVYNNLGQLMIRLDNLQGNRQELNLSQLEAGVYHLNIIRNGQSSSQSFIKQ</sequence>
<dbReference type="Proteomes" id="UP000005113">
    <property type="component" value="Unassembled WGS sequence"/>
</dbReference>
<dbReference type="OrthoDB" id="1081439at2"/>
<evidence type="ECO:0000313" key="4">
    <source>
        <dbReference type="Proteomes" id="UP000005113"/>
    </source>
</evidence>